<keyword evidence="3" id="KW-0479">Metal-binding</keyword>
<dbReference type="Gene3D" id="2.120.10.30">
    <property type="entry name" value="TolB, C-terminal domain"/>
    <property type="match status" value="1"/>
</dbReference>
<evidence type="ECO:0000256" key="3">
    <source>
        <dbReference type="PIRSR" id="PIRSR605511-2"/>
    </source>
</evidence>
<feature type="active site" description="Proton donor/acceptor" evidence="2">
    <location>
        <position position="228"/>
    </location>
</feature>
<dbReference type="GO" id="GO:0004341">
    <property type="term" value="F:gluconolactonase activity"/>
    <property type="evidence" value="ECO:0007669"/>
    <property type="project" value="TreeGrafter"/>
</dbReference>
<evidence type="ECO:0000256" key="1">
    <source>
        <dbReference type="ARBA" id="ARBA00008853"/>
    </source>
</evidence>
<dbReference type="PANTHER" id="PTHR10907:SF47">
    <property type="entry name" value="REGUCALCIN"/>
    <property type="match status" value="1"/>
</dbReference>
<protein>
    <submittedName>
        <fullName evidence="6">Regucalcin</fullName>
    </submittedName>
</protein>
<evidence type="ECO:0000256" key="4">
    <source>
        <dbReference type="SAM" id="MobiDB-lite"/>
    </source>
</evidence>
<dbReference type="PRINTS" id="PR01790">
    <property type="entry name" value="SMP30FAMILY"/>
</dbReference>
<dbReference type="PANTHER" id="PTHR10907">
    <property type="entry name" value="REGUCALCIN"/>
    <property type="match status" value="1"/>
</dbReference>
<comment type="cofactor">
    <cofactor evidence="3">
        <name>Zn(2+)</name>
        <dbReference type="ChEBI" id="CHEBI:29105"/>
    </cofactor>
    <text evidence="3">Binds 1 divalent metal cation per subunit.</text>
</comment>
<accession>A0A8T9C987</accession>
<dbReference type="InterPro" id="IPR013658">
    <property type="entry name" value="SGL"/>
</dbReference>
<gene>
    <name evidence="6" type="primary">rgn</name>
    <name evidence="6" type="ORF">LSUE1_G006198</name>
</gene>
<dbReference type="InterPro" id="IPR011042">
    <property type="entry name" value="6-blade_b-propeller_TolB-like"/>
</dbReference>
<organism evidence="6 7">
    <name type="scientific">Lachnellula suecica</name>
    <dbReference type="NCBI Taxonomy" id="602035"/>
    <lineage>
        <taxon>Eukaryota</taxon>
        <taxon>Fungi</taxon>
        <taxon>Dikarya</taxon>
        <taxon>Ascomycota</taxon>
        <taxon>Pezizomycotina</taxon>
        <taxon>Leotiomycetes</taxon>
        <taxon>Helotiales</taxon>
        <taxon>Lachnaceae</taxon>
        <taxon>Lachnellula</taxon>
    </lineage>
</organism>
<proteinExistence type="inferred from homology"/>
<dbReference type="GO" id="GO:0005509">
    <property type="term" value="F:calcium ion binding"/>
    <property type="evidence" value="ECO:0007669"/>
    <property type="project" value="TreeGrafter"/>
</dbReference>
<comment type="caution">
    <text evidence="6">The sequence shown here is derived from an EMBL/GenBank/DDBJ whole genome shotgun (WGS) entry which is preliminary data.</text>
</comment>
<dbReference type="EMBL" id="QGMK01000914">
    <property type="protein sequence ID" value="TVY75916.1"/>
    <property type="molecule type" value="Genomic_DNA"/>
</dbReference>
<evidence type="ECO:0000256" key="2">
    <source>
        <dbReference type="PIRSR" id="PIRSR605511-1"/>
    </source>
</evidence>
<sequence length="319" mass="34572">MPPASPPQVPWYKNAILGPMVLGEAPIFRASDSTLHWVAPLKEPAELHILTLDSSSLSPIGEAKTFVLEDSVTVVCFRKGVKGSYICAYYQGVAFLDEETGKLQVVKEIIPTAERAELRFNDGAVDAKGRFWLAEIDKKAAAMGPGNIPSDYKPRGRLWRYDPDGSLHQMESGVICGNGVGWSPDNKTMYFNDSVGQKTWAYDFDLESGAISNRRDFADFSGGSGEPDGLVVDTDGNVWMAVYGSSRIMVFDPAGKRVRDVVLAAKAVTCPTWGGRNNDVLFATTAQDKSAGAEDEGGHVFRYNPPAGTRGTPKHEFGG</sequence>
<evidence type="ECO:0000313" key="7">
    <source>
        <dbReference type="Proteomes" id="UP000469558"/>
    </source>
</evidence>
<feature type="binding site" evidence="3">
    <location>
        <position position="178"/>
    </location>
    <ligand>
        <name>a divalent metal cation</name>
        <dbReference type="ChEBI" id="CHEBI:60240"/>
    </ligand>
</feature>
<name>A0A8T9C987_9HELO</name>
<evidence type="ECO:0000313" key="6">
    <source>
        <dbReference type="EMBL" id="TVY75916.1"/>
    </source>
</evidence>
<comment type="similarity">
    <text evidence="1">Belongs to the SMP-30/CGR1 family.</text>
</comment>
<reference evidence="6 7" key="1">
    <citation type="submission" date="2018-05" db="EMBL/GenBank/DDBJ databases">
        <title>Genome sequencing and assembly of the regulated plant pathogen Lachnellula willkommii and related sister species for the development of diagnostic species identification markers.</title>
        <authorList>
            <person name="Giroux E."/>
            <person name="Bilodeau G."/>
        </authorList>
    </citation>
    <scope>NUCLEOTIDE SEQUENCE [LARGE SCALE GENOMIC DNA]</scope>
    <source>
        <strain evidence="6 7">CBS 268.59</strain>
    </source>
</reference>
<dbReference type="SUPFAM" id="SSF63829">
    <property type="entry name" value="Calcium-dependent phosphotriesterase"/>
    <property type="match status" value="1"/>
</dbReference>
<dbReference type="Proteomes" id="UP000469558">
    <property type="component" value="Unassembled WGS sequence"/>
</dbReference>
<keyword evidence="3" id="KW-0862">Zinc</keyword>
<feature type="binding site" evidence="3">
    <location>
        <position position="24"/>
    </location>
    <ligand>
        <name>a divalent metal cation</name>
        <dbReference type="ChEBI" id="CHEBI:60240"/>
    </ligand>
</feature>
<feature type="binding site" evidence="3">
    <location>
        <position position="228"/>
    </location>
    <ligand>
        <name>a divalent metal cation</name>
        <dbReference type="ChEBI" id="CHEBI:60240"/>
    </ligand>
</feature>
<feature type="region of interest" description="Disordered" evidence="4">
    <location>
        <begin position="292"/>
        <end position="319"/>
    </location>
</feature>
<evidence type="ECO:0000259" key="5">
    <source>
        <dbReference type="Pfam" id="PF08450"/>
    </source>
</evidence>
<dbReference type="AlphaFoldDB" id="A0A8T9C987"/>
<dbReference type="InterPro" id="IPR005511">
    <property type="entry name" value="SMP-30"/>
</dbReference>
<dbReference type="Pfam" id="PF08450">
    <property type="entry name" value="SGL"/>
    <property type="match status" value="1"/>
</dbReference>
<feature type="domain" description="SMP-30/Gluconolactonase/LRE-like region" evidence="5">
    <location>
        <begin position="22"/>
        <end position="287"/>
    </location>
</feature>
<keyword evidence="7" id="KW-1185">Reference proteome</keyword>
<dbReference type="OrthoDB" id="423498at2759"/>
<feature type="binding site" evidence="3">
    <location>
        <position position="119"/>
    </location>
    <ligand>
        <name>substrate</name>
    </ligand>
</feature>
<feature type="binding site" evidence="3">
    <location>
        <position position="121"/>
    </location>
    <ligand>
        <name>substrate</name>
    </ligand>
</feature>